<protein>
    <recommendedName>
        <fullName evidence="3">BTB domain-containing protein</fullName>
    </recommendedName>
</protein>
<proteinExistence type="predicted"/>
<reference evidence="1" key="1">
    <citation type="submission" date="2023-11" db="EMBL/GenBank/DDBJ databases">
        <authorList>
            <person name="Alioto T."/>
            <person name="Alioto T."/>
            <person name="Gomez Garrido J."/>
        </authorList>
    </citation>
    <scope>NUCLEOTIDE SEQUENCE</scope>
</reference>
<sequence length="234" mass="26639">MQTAATVPTQADQLFEKLECDRMIKISIEEENTPVLVPESTLRRASQYFCGALDHAHLGNGQRDTLKFPETKQTWKILLLWIVTGQGIEFEELDSDGLDDSRPILPLSRAWIAADKYLMAPLQDKIMLEIIRALESHELDINTAKEVFENTAPDSKLRRVAAEEVTFELSIGFLEHEALQALESAVGGSMSVLKVYSRVTDVEDLPNHRADLPLDLWREYMVQERCKVIDWNEV</sequence>
<dbReference type="EMBL" id="CAVMBE010000020">
    <property type="protein sequence ID" value="CAK3991913.1"/>
    <property type="molecule type" value="Genomic_DNA"/>
</dbReference>
<keyword evidence="2" id="KW-1185">Reference proteome</keyword>
<accession>A0AAI9E8I3</accession>
<dbReference type="AlphaFoldDB" id="A0AAI9E8I3"/>
<evidence type="ECO:0000313" key="1">
    <source>
        <dbReference type="EMBL" id="CAK3991913.1"/>
    </source>
</evidence>
<organism evidence="1 2">
    <name type="scientific">Lecanosticta acicola</name>
    <dbReference type="NCBI Taxonomy" id="111012"/>
    <lineage>
        <taxon>Eukaryota</taxon>
        <taxon>Fungi</taxon>
        <taxon>Dikarya</taxon>
        <taxon>Ascomycota</taxon>
        <taxon>Pezizomycotina</taxon>
        <taxon>Dothideomycetes</taxon>
        <taxon>Dothideomycetidae</taxon>
        <taxon>Mycosphaerellales</taxon>
        <taxon>Mycosphaerellaceae</taxon>
        <taxon>Lecanosticta</taxon>
    </lineage>
</organism>
<dbReference type="InterPro" id="IPR011333">
    <property type="entry name" value="SKP1/BTB/POZ_sf"/>
</dbReference>
<gene>
    <name evidence="1" type="ORF">LECACI_7A003979</name>
</gene>
<evidence type="ECO:0008006" key="3">
    <source>
        <dbReference type="Google" id="ProtNLM"/>
    </source>
</evidence>
<evidence type="ECO:0000313" key="2">
    <source>
        <dbReference type="Proteomes" id="UP001296104"/>
    </source>
</evidence>
<name>A0AAI9E8I3_9PEZI</name>
<dbReference type="Gene3D" id="3.30.710.10">
    <property type="entry name" value="Potassium Channel Kv1.1, Chain A"/>
    <property type="match status" value="1"/>
</dbReference>
<comment type="caution">
    <text evidence="1">The sequence shown here is derived from an EMBL/GenBank/DDBJ whole genome shotgun (WGS) entry which is preliminary data.</text>
</comment>
<dbReference type="Proteomes" id="UP001296104">
    <property type="component" value="Unassembled WGS sequence"/>
</dbReference>